<dbReference type="EMBL" id="VNFK01000004">
    <property type="protein sequence ID" value="TVU64872.1"/>
    <property type="molecule type" value="Genomic_DNA"/>
</dbReference>
<comment type="caution">
    <text evidence="2">The sequence shown here is derived from an EMBL/GenBank/DDBJ whole genome shotgun (WGS) entry which is preliminary data.</text>
</comment>
<proteinExistence type="predicted"/>
<sequence length="273" mass="28699">MPASSRATFDVQPGPRTTMARAVRAETTKLLTLRLCFNTMAGTVLLTVFLSWILTNLIDAAHKAGRPEEAAGLEGGTAFLVILHYGQIGVILLAAWSMHQESDSGSLRSTLISLPQRSAVLAAKAIVIVAAVFITAVLSVFGSAGIRCVVIDCTTETSQITATPQAASGILWGVVLYWILIALFTYALSVVLRSGLAAMGTVLAMALIVSTYMVNITPLAKFLPDQAGAQLYQLPPSAPGDLGPATGGLVLAAWVVAALVAALVLFRRQPVRR</sequence>
<feature type="transmembrane region" description="Helical" evidence="1">
    <location>
        <begin position="245"/>
        <end position="266"/>
    </location>
</feature>
<evidence type="ECO:0000313" key="3">
    <source>
        <dbReference type="Proteomes" id="UP000316500"/>
    </source>
</evidence>
<gene>
    <name evidence="2" type="ORF">FQP90_07430</name>
</gene>
<reference evidence="2 3" key="1">
    <citation type="submission" date="2019-07" db="EMBL/GenBank/DDBJ databases">
        <title>Diversity of Bacteria from Kongsfjorden, Arctic.</title>
        <authorList>
            <person name="Yu Y."/>
        </authorList>
    </citation>
    <scope>NUCLEOTIDE SEQUENCE [LARGE SCALE GENOMIC DNA]</scope>
    <source>
        <strain evidence="2 3">SM1928</strain>
    </source>
</reference>
<dbReference type="RefSeq" id="WP_144649078.1">
    <property type="nucleotide sequence ID" value="NZ_VNFK01000004.1"/>
</dbReference>
<feature type="transmembrane region" description="Helical" evidence="1">
    <location>
        <begin position="119"/>
        <end position="146"/>
    </location>
</feature>
<feature type="transmembrane region" description="Helical" evidence="1">
    <location>
        <begin position="78"/>
        <end position="98"/>
    </location>
</feature>
<dbReference type="AlphaFoldDB" id="A0A558H6W9"/>
<evidence type="ECO:0008006" key="4">
    <source>
        <dbReference type="Google" id="ProtNLM"/>
    </source>
</evidence>
<evidence type="ECO:0000256" key="1">
    <source>
        <dbReference type="SAM" id="Phobius"/>
    </source>
</evidence>
<feature type="transmembrane region" description="Helical" evidence="1">
    <location>
        <begin position="35"/>
        <end position="58"/>
    </location>
</feature>
<name>A0A558H6W9_PAENT</name>
<accession>A0A558H6W9</accession>
<feature type="transmembrane region" description="Helical" evidence="1">
    <location>
        <begin position="195"/>
        <end position="214"/>
    </location>
</feature>
<dbReference type="Proteomes" id="UP000316500">
    <property type="component" value="Unassembled WGS sequence"/>
</dbReference>
<keyword evidence="1" id="KW-0472">Membrane</keyword>
<organism evidence="2 3">
    <name type="scientific">Paenarthrobacter nitroguajacolicus</name>
    <name type="common">Arthrobacter nitroguajacolicus</name>
    <dbReference type="NCBI Taxonomy" id="211146"/>
    <lineage>
        <taxon>Bacteria</taxon>
        <taxon>Bacillati</taxon>
        <taxon>Actinomycetota</taxon>
        <taxon>Actinomycetes</taxon>
        <taxon>Micrococcales</taxon>
        <taxon>Micrococcaceae</taxon>
        <taxon>Paenarthrobacter</taxon>
    </lineage>
</organism>
<evidence type="ECO:0000313" key="2">
    <source>
        <dbReference type="EMBL" id="TVU64872.1"/>
    </source>
</evidence>
<keyword evidence="1" id="KW-0812">Transmembrane</keyword>
<protein>
    <recommendedName>
        <fullName evidence="4">ABC transporter permease</fullName>
    </recommendedName>
</protein>
<feature type="transmembrane region" description="Helical" evidence="1">
    <location>
        <begin position="166"/>
        <end position="188"/>
    </location>
</feature>
<dbReference type="OrthoDB" id="5123759at2"/>
<keyword evidence="1" id="KW-1133">Transmembrane helix</keyword>